<feature type="region of interest" description="Disordered" evidence="1">
    <location>
        <begin position="278"/>
        <end position="315"/>
    </location>
</feature>
<gene>
    <name evidence="2" type="ORF">HO173_012234</name>
</gene>
<reference evidence="2 3" key="1">
    <citation type="journal article" date="2020" name="Genomics">
        <title>Complete, high-quality genomes from long-read metagenomic sequencing of two wolf lichen thalli reveals enigmatic genome architecture.</title>
        <authorList>
            <person name="McKenzie S.K."/>
            <person name="Walston R.F."/>
            <person name="Allen J.L."/>
        </authorList>
    </citation>
    <scope>NUCLEOTIDE SEQUENCE [LARGE SCALE GENOMIC DNA]</scope>
    <source>
        <strain evidence="2">WasteWater2</strain>
    </source>
</reference>
<proteinExistence type="predicted"/>
<dbReference type="OrthoDB" id="3560623at2759"/>
<dbReference type="InterPro" id="IPR022190">
    <property type="entry name" value="DUF3716"/>
</dbReference>
<feature type="compositionally biased region" description="Basic residues" evidence="1">
    <location>
        <begin position="51"/>
        <end position="63"/>
    </location>
</feature>
<dbReference type="EMBL" id="JACCJC010000086">
    <property type="protein sequence ID" value="KAF6227494.1"/>
    <property type="molecule type" value="Genomic_DNA"/>
</dbReference>
<accession>A0A8H6FH03</accession>
<evidence type="ECO:0000313" key="2">
    <source>
        <dbReference type="EMBL" id="KAF6227494.1"/>
    </source>
</evidence>
<feature type="compositionally biased region" description="Acidic residues" evidence="1">
    <location>
        <begin position="304"/>
        <end position="315"/>
    </location>
</feature>
<organism evidence="2 3">
    <name type="scientific">Letharia columbiana</name>
    <dbReference type="NCBI Taxonomy" id="112416"/>
    <lineage>
        <taxon>Eukaryota</taxon>
        <taxon>Fungi</taxon>
        <taxon>Dikarya</taxon>
        <taxon>Ascomycota</taxon>
        <taxon>Pezizomycotina</taxon>
        <taxon>Lecanoromycetes</taxon>
        <taxon>OSLEUM clade</taxon>
        <taxon>Lecanoromycetidae</taxon>
        <taxon>Lecanorales</taxon>
        <taxon>Lecanorineae</taxon>
        <taxon>Parmeliaceae</taxon>
        <taxon>Letharia</taxon>
    </lineage>
</organism>
<dbReference type="Proteomes" id="UP000578531">
    <property type="component" value="Unassembled WGS sequence"/>
</dbReference>
<protein>
    <submittedName>
        <fullName evidence="2">Uncharacterized protein</fullName>
    </submittedName>
</protein>
<dbReference type="GeneID" id="59293870"/>
<evidence type="ECO:0000256" key="1">
    <source>
        <dbReference type="SAM" id="MobiDB-lite"/>
    </source>
</evidence>
<evidence type="ECO:0000313" key="3">
    <source>
        <dbReference type="Proteomes" id="UP000578531"/>
    </source>
</evidence>
<name>A0A8H6FH03_9LECA</name>
<feature type="compositionally biased region" description="Polar residues" evidence="1">
    <location>
        <begin position="1"/>
        <end position="10"/>
    </location>
</feature>
<feature type="compositionally biased region" description="Low complexity" evidence="1">
    <location>
        <begin position="70"/>
        <end position="80"/>
    </location>
</feature>
<dbReference type="AlphaFoldDB" id="A0A8H6FH03"/>
<feature type="compositionally biased region" description="Low complexity" evidence="1">
    <location>
        <begin position="291"/>
        <end position="301"/>
    </location>
</feature>
<keyword evidence="3" id="KW-1185">Reference proteome</keyword>
<comment type="caution">
    <text evidence="2">The sequence shown here is derived from an EMBL/GenBank/DDBJ whole genome shotgun (WGS) entry which is preliminary data.</text>
</comment>
<dbReference type="RefSeq" id="XP_037158985.1">
    <property type="nucleotide sequence ID" value="XM_037314106.1"/>
</dbReference>
<dbReference type="Pfam" id="PF12511">
    <property type="entry name" value="DUF3716"/>
    <property type="match status" value="1"/>
</dbReference>
<sequence>MATSSTSATLRDQLGQATIGGGGKDPREPGSFDPFQPYEKDSAKMTPAQKERRRQSKKLRRKQSRDLRQSSDAATTTSSKARTKPPLPQKWTGVDSEPEDFTTPRAALAKPARAPMQPTASEVALLQADTKKLRSIYSLPVTQTLIRWRASRGITGGNHHSYSEAMTAHIRGYLAATPCESCQRGGGPFLDCVLIDTSDLNSACTCCYWGGQGSRCTFHEPSRAPAVPQQHMMEGFALPVGRDYDNSLDILEVAERAALLTARLCNRARRLARNEPVSALAARGRGRHSSRSSARNTSSGSADQGDEDEVKEESE</sequence>
<feature type="region of interest" description="Disordered" evidence="1">
    <location>
        <begin position="1"/>
        <end position="101"/>
    </location>
</feature>